<accession>A0ABT3P908</accession>
<dbReference type="Pfam" id="PF00583">
    <property type="entry name" value="Acetyltransf_1"/>
    <property type="match status" value="1"/>
</dbReference>
<dbReference type="EMBL" id="JAPFRD010000010">
    <property type="protein sequence ID" value="MCW8108571.1"/>
    <property type="molecule type" value="Genomic_DNA"/>
</dbReference>
<dbReference type="InterPro" id="IPR016181">
    <property type="entry name" value="Acyl_CoA_acyltransferase"/>
</dbReference>
<dbReference type="SUPFAM" id="SSF55729">
    <property type="entry name" value="Acyl-CoA N-acyltransferases (Nat)"/>
    <property type="match status" value="1"/>
</dbReference>
<name>A0ABT3P908_9ALTE</name>
<feature type="domain" description="N-acetyltransferase" evidence="1">
    <location>
        <begin position="3"/>
        <end position="142"/>
    </location>
</feature>
<dbReference type="Gene3D" id="3.40.630.30">
    <property type="match status" value="1"/>
</dbReference>
<dbReference type="RefSeq" id="WP_265617299.1">
    <property type="nucleotide sequence ID" value="NZ_JAPFRD010000010.1"/>
</dbReference>
<reference evidence="2" key="1">
    <citation type="submission" date="2022-11" db="EMBL/GenBank/DDBJ databases">
        <title>Alteromonas sp. nov., isolated from sea water of the Qingdao.</title>
        <authorList>
            <person name="Wang Q."/>
        </authorList>
    </citation>
    <scope>NUCLEOTIDE SEQUENCE</scope>
    <source>
        <strain evidence="2">ASW11-7</strain>
    </source>
</reference>
<evidence type="ECO:0000313" key="2">
    <source>
        <dbReference type="EMBL" id="MCW8108571.1"/>
    </source>
</evidence>
<evidence type="ECO:0000313" key="3">
    <source>
        <dbReference type="Proteomes" id="UP001142810"/>
    </source>
</evidence>
<dbReference type="Proteomes" id="UP001142810">
    <property type="component" value="Unassembled WGS sequence"/>
</dbReference>
<dbReference type="InterPro" id="IPR000182">
    <property type="entry name" value="GNAT_dom"/>
</dbReference>
<sequence>MIIVERIESETALKKAARVMLELRPAFTADKVIEQILRQQANGYVLFGAFENEVCVAVAGGLVGEKLAWGKHFYIDDFVTREGMRSQGVGERLLNFCIEYAKANGCKSLHLDSGVQRFAAHRFYLRHKMDITSHHFALEWAE</sequence>
<proteinExistence type="predicted"/>
<gene>
    <name evidence="2" type="ORF">OPS25_08685</name>
</gene>
<comment type="caution">
    <text evidence="2">The sequence shown here is derived from an EMBL/GenBank/DDBJ whole genome shotgun (WGS) entry which is preliminary data.</text>
</comment>
<dbReference type="CDD" id="cd04301">
    <property type="entry name" value="NAT_SF"/>
    <property type="match status" value="1"/>
</dbReference>
<organism evidence="2 3">
    <name type="scientific">Alteromonas aquimaris</name>
    <dbReference type="NCBI Taxonomy" id="2998417"/>
    <lineage>
        <taxon>Bacteria</taxon>
        <taxon>Pseudomonadati</taxon>
        <taxon>Pseudomonadota</taxon>
        <taxon>Gammaproteobacteria</taxon>
        <taxon>Alteromonadales</taxon>
        <taxon>Alteromonadaceae</taxon>
        <taxon>Alteromonas/Salinimonas group</taxon>
        <taxon>Alteromonas</taxon>
    </lineage>
</organism>
<keyword evidence="3" id="KW-1185">Reference proteome</keyword>
<evidence type="ECO:0000259" key="1">
    <source>
        <dbReference type="PROSITE" id="PS51186"/>
    </source>
</evidence>
<dbReference type="PROSITE" id="PS51186">
    <property type="entry name" value="GNAT"/>
    <property type="match status" value="1"/>
</dbReference>
<protein>
    <submittedName>
        <fullName evidence="2">GNAT family N-acetyltransferase</fullName>
    </submittedName>
</protein>